<comment type="caution">
    <text evidence="1">The sequence shown here is derived from an EMBL/GenBank/DDBJ whole genome shotgun (WGS) entry which is preliminary data.</text>
</comment>
<dbReference type="InterPro" id="IPR036583">
    <property type="entry name" value="23S_rRNA_IVS_sf"/>
</dbReference>
<protein>
    <recommendedName>
        <fullName evidence="3">Four helix bundle protein</fullName>
    </recommendedName>
</protein>
<dbReference type="PANTHER" id="PTHR38471">
    <property type="entry name" value="FOUR HELIX BUNDLE PROTEIN"/>
    <property type="match status" value="1"/>
</dbReference>
<proteinExistence type="predicted"/>
<dbReference type="AlphaFoldDB" id="A0A1G2NZG3"/>
<evidence type="ECO:0000313" key="2">
    <source>
        <dbReference type="Proteomes" id="UP000176429"/>
    </source>
</evidence>
<evidence type="ECO:0000313" key="1">
    <source>
        <dbReference type="EMBL" id="OHA41448.1"/>
    </source>
</evidence>
<dbReference type="NCBIfam" id="TIGR02436">
    <property type="entry name" value="four helix bundle protein"/>
    <property type="match status" value="1"/>
</dbReference>
<dbReference type="PANTHER" id="PTHR38471:SF2">
    <property type="entry name" value="FOUR HELIX BUNDLE PROTEIN"/>
    <property type="match status" value="1"/>
</dbReference>
<gene>
    <name evidence="1" type="ORF">A3H68_02330</name>
</gene>
<dbReference type="InterPro" id="IPR012657">
    <property type="entry name" value="23S_rRNA-intervening_sequence"/>
</dbReference>
<dbReference type="Proteomes" id="UP000176429">
    <property type="component" value="Unassembled WGS sequence"/>
</dbReference>
<dbReference type="EMBL" id="MHSH01000026">
    <property type="protein sequence ID" value="OHA41448.1"/>
    <property type="molecule type" value="Genomic_DNA"/>
</dbReference>
<reference evidence="1 2" key="1">
    <citation type="journal article" date="2016" name="Nat. Commun.">
        <title>Thousands of microbial genomes shed light on interconnected biogeochemical processes in an aquifer system.</title>
        <authorList>
            <person name="Anantharaman K."/>
            <person name="Brown C.T."/>
            <person name="Hug L.A."/>
            <person name="Sharon I."/>
            <person name="Castelle C.J."/>
            <person name="Probst A.J."/>
            <person name="Thomas B.C."/>
            <person name="Singh A."/>
            <person name="Wilkins M.J."/>
            <person name="Karaoz U."/>
            <person name="Brodie E.L."/>
            <person name="Williams K.H."/>
            <person name="Hubbard S.S."/>
            <person name="Banfield J.F."/>
        </authorList>
    </citation>
    <scope>NUCLEOTIDE SEQUENCE [LARGE SCALE GENOMIC DNA]</scope>
</reference>
<dbReference type="SUPFAM" id="SSF158446">
    <property type="entry name" value="IVS-encoded protein-like"/>
    <property type="match status" value="1"/>
</dbReference>
<dbReference type="Pfam" id="PF05635">
    <property type="entry name" value="23S_rRNA_IVP"/>
    <property type="match status" value="1"/>
</dbReference>
<organism evidence="1 2">
    <name type="scientific">Candidatus Taylorbacteria bacterium RIFCSPLOWO2_02_FULL_46_40</name>
    <dbReference type="NCBI Taxonomy" id="1802329"/>
    <lineage>
        <taxon>Bacteria</taxon>
        <taxon>Candidatus Tayloriibacteriota</taxon>
    </lineage>
</organism>
<name>A0A1G2NZG3_9BACT</name>
<sequence length="119" mass="13683">MATISRFEDMLVWQKARVLTREVYKNLSLCRDIGFRDQIQRASVSVMSNIAEGFERGTEEEFLNYLYPVRYPTSGDVGSCFQQFISNGVYVAKGSVGEVRRQLYAAFDIGYLNIYPVRD</sequence>
<dbReference type="Gene3D" id="1.20.1440.60">
    <property type="entry name" value="23S rRNA-intervening sequence"/>
    <property type="match status" value="1"/>
</dbReference>
<accession>A0A1G2NZG3</accession>
<evidence type="ECO:0008006" key="3">
    <source>
        <dbReference type="Google" id="ProtNLM"/>
    </source>
</evidence>